<reference evidence="2" key="1">
    <citation type="submission" date="2013-05" db="EMBL/GenBank/DDBJ databases">
        <title>Genome assembly of Cystobacter fuscus DSM 2262.</title>
        <authorList>
            <person name="Sharma G."/>
            <person name="Khatri I."/>
            <person name="Kaur C."/>
            <person name="Mayilraj S."/>
            <person name="Subramanian S."/>
        </authorList>
    </citation>
    <scope>NUCLEOTIDE SEQUENCE [LARGE SCALE GENOMIC DNA]</scope>
    <source>
        <strain evidence="2">DSM 2262</strain>
    </source>
</reference>
<organism evidence="2 3">
    <name type="scientific">Cystobacter fuscus (strain ATCC 25194 / DSM 2262 / NBRC 100088 / M29)</name>
    <dbReference type="NCBI Taxonomy" id="1242864"/>
    <lineage>
        <taxon>Bacteria</taxon>
        <taxon>Pseudomonadati</taxon>
        <taxon>Myxococcota</taxon>
        <taxon>Myxococcia</taxon>
        <taxon>Myxococcales</taxon>
        <taxon>Cystobacterineae</taxon>
        <taxon>Archangiaceae</taxon>
        <taxon>Cystobacter</taxon>
    </lineage>
</organism>
<comment type="caution">
    <text evidence="2">The sequence shown here is derived from an EMBL/GenBank/DDBJ whole genome shotgun (WGS) entry which is preliminary data.</text>
</comment>
<sequence>MEADELRALLEGLAGGALLSEEVRAVLSELRTRYQVAVSPSLESNLLTRCGPVSDGSPLAELRTSHLLEAMALVAVRIIERAQRALFDVEPFSEVHFNFSAEAKVALRLGWEAMAKHGRFPLPPQGARRLSRMWEMPCGAMHFVSASDGDAGYYFTMGIAQSPEAQALRDLGLVPYGLDGELIVPGQAVAPIPPFLGMATRLFASSLATSSNISEDIQSIPYSSFAHPEIMDVAPIRGYLFRPRHATAARLQDAQEEVRAQLTRYRAFVAQTTPTDREFLPDVGAAIDVSGLAEADLDGFIQAVLQPFSPAEREQIALYLLLEMDPGNAEATQTQFKETPRVIATRKAIDAAQRAGLRFVAVADQNEDEWLPNLLEYFTCSELNHLADYSDARGVILCDGRPIDPVYTAATSAQRIQSVFTTLSVDILKMGMWLALDALSARRVWRELQRTPHIPERMFLMPIGILEPYSGFVDNRNRGKSPRAILDPFEKIRFMIEEAQVLGMPSLLTDTRHKSRWVLLGSVDGDLKPHVRESLGAIPLLGREKFMEAERLARRAGILLGQAGSIEAEQIFWIISDTTYDAAREQRNPATSFWTAETERVLRTSTGEDLRGDLQAQRRAAILPYLALVNRTYESHARMDGWLRYLQSIGQGDEELRLELLRQKASLDESQNQYLARQKDGTPADYERAWELFRTAFCAYHARLKKHFLAVRNQVAEAWWAAKRPGPGVEEPWVHSRPGWSGVTSPGAPH</sequence>
<gene>
    <name evidence="2" type="ORF">D187_007317</name>
</gene>
<dbReference type="Proteomes" id="UP000011682">
    <property type="component" value="Unassembled WGS sequence"/>
</dbReference>
<dbReference type="AlphaFoldDB" id="S9P172"/>
<name>S9P172_CYSF2</name>
<proteinExistence type="predicted"/>
<evidence type="ECO:0000256" key="1">
    <source>
        <dbReference type="SAM" id="MobiDB-lite"/>
    </source>
</evidence>
<dbReference type="EMBL" id="ANAH02000065">
    <property type="protein sequence ID" value="EPX56881.1"/>
    <property type="molecule type" value="Genomic_DNA"/>
</dbReference>
<protein>
    <submittedName>
        <fullName evidence="2">Uncharacterized protein</fullName>
    </submittedName>
</protein>
<evidence type="ECO:0000313" key="3">
    <source>
        <dbReference type="Proteomes" id="UP000011682"/>
    </source>
</evidence>
<feature type="region of interest" description="Disordered" evidence="1">
    <location>
        <begin position="727"/>
        <end position="750"/>
    </location>
</feature>
<evidence type="ECO:0000313" key="2">
    <source>
        <dbReference type="EMBL" id="EPX56881.1"/>
    </source>
</evidence>
<keyword evidence="3" id="KW-1185">Reference proteome</keyword>
<accession>S9P172</accession>